<dbReference type="Gene3D" id="3.10.50.30">
    <property type="entry name" value="Transcription elongation factor, GreA/GreB, C-terminal domain"/>
    <property type="match status" value="1"/>
</dbReference>
<evidence type="ECO:0000313" key="2">
    <source>
        <dbReference type="EMBL" id="MET3792277.1"/>
    </source>
</evidence>
<accession>A0ABV2N387</accession>
<organism evidence="2 3">
    <name type="scientific">Aquamicrobium terrae</name>
    <dbReference type="NCBI Taxonomy" id="1324945"/>
    <lineage>
        <taxon>Bacteria</taxon>
        <taxon>Pseudomonadati</taxon>
        <taxon>Pseudomonadota</taxon>
        <taxon>Alphaproteobacteria</taxon>
        <taxon>Hyphomicrobiales</taxon>
        <taxon>Phyllobacteriaceae</taxon>
        <taxon>Aquamicrobium</taxon>
    </lineage>
</organism>
<protein>
    <submittedName>
        <fullName evidence="2">Transcription elongation GreA/GreB family factor</fullName>
    </submittedName>
</protein>
<dbReference type="InterPro" id="IPR036953">
    <property type="entry name" value="GreA/GreB_C_sf"/>
</dbReference>
<dbReference type="Proteomes" id="UP001549076">
    <property type="component" value="Unassembled WGS sequence"/>
</dbReference>
<proteinExistence type="predicted"/>
<dbReference type="RefSeq" id="WP_354195109.1">
    <property type="nucleotide sequence ID" value="NZ_JBEPML010000007.1"/>
</dbReference>
<keyword evidence="3" id="KW-1185">Reference proteome</keyword>
<feature type="region of interest" description="Disordered" evidence="1">
    <location>
        <begin position="145"/>
        <end position="166"/>
    </location>
</feature>
<comment type="caution">
    <text evidence="2">The sequence shown here is derived from an EMBL/GenBank/DDBJ whole genome shotgun (WGS) entry which is preliminary data.</text>
</comment>
<evidence type="ECO:0000256" key="1">
    <source>
        <dbReference type="SAM" id="MobiDB-lite"/>
    </source>
</evidence>
<name>A0ABV2N387_9HYPH</name>
<gene>
    <name evidence="2" type="ORF">ABID37_002492</name>
</gene>
<sequence>MVTDPHFQLTTRDHAILQAMLERHSGPYDAWATLLERKVRESTLYFRDDIPPGVVTLGTKLTYLADGAVIGPHVVVQDAEGNLPGSLPLRTLRGLALLGLAERAALRIETGAGGAETIQVHEVLSQPEAEARAAAQPVHNVVSFRPRRGGPAIGFDPDDDPGPSAA</sequence>
<dbReference type="EMBL" id="JBEPML010000007">
    <property type="protein sequence ID" value="MET3792277.1"/>
    <property type="molecule type" value="Genomic_DNA"/>
</dbReference>
<reference evidence="2 3" key="1">
    <citation type="submission" date="2024-06" db="EMBL/GenBank/DDBJ databases">
        <title>Genomic Encyclopedia of Type Strains, Phase IV (KMG-IV): sequencing the most valuable type-strain genomes for metagenomic binning, comparative biology and taxonomic classification.</title>
        <authorList>
            <person name="Goeker M."/>
        </authorList>
    </citation>
    <scope>NUCLEOTIDE SEQUENCE [LARGE SCALE GENOMIC DNA]</scope>
    <source>
        <strain evidence="2 3">DSM 27865</strain>
    </source>
</reference>
<evidence type="ECO:0000313" key="3">
    <source>
        <dbReference type="Proteomes" id="UP001549076"/>
    </source>
</evidence>
<feature type="compositionally biased region" description="Acidic residues" evidence="1">
    <location>
        <begin position="156"/>
        <end position="166"/>
    </location>
</feature>